<dbReference type="Proteomes" id="UP000001203">
    <property type="component" value="Chromosome linear"/>
</dbReference>
<dbReference type="AlphaFoldDB" id="B1X2R2"/>
<name>B1X2R2_CROS5</name>
<dbReference type="HOGENOM" id="CLU_3198780_0_0_3"/>
<gene>
    <name evidence="1" type="ordered locus">cce_5077</name>
</gene>
<evidence type="ECO:0000313" key="2">
    <source>
        <dbReference type="Proteomes" id="UP000001203"/>
    </source>
</evidence>
<sequence length="45" mass="5144">MNAKVQQKTVETPQKALKLVRACCTWLTKTNVPQKRAIADHPRKI</sequence>
<dbReference type="KEGG" id="cyt:cce_5077"/>
<proteinExistence type="predicted"/>
<accession>B1X2R2</accession>
<reference evidence="1 2" key="1">
    <citation type="journal article" date="2008" name="Proc. Natl. Acad. Sci. U.S.A.">
        <title>The genome of Cyanothece 51142, a unicellular diazotrophic cyanobacterium important in the marine nitrogen cycle.</title>
        <authorList>
            <person name="Welsh E.A."/>
            <person name="Liberton M."/>
            <person name="Stoeckel J."/>
            <person name="Loh T."/>
            <person name="Elvitigala T."/>
            <person name="Wang C."/>
            <person name="Wollam A."/>
            <person name="Fulton R.S."/>
            <person name="Clifton S.W."/>
            <person name="Jacobs J.M."/>
            <person name="Aurora R."/>
            <person name="Ghosh B.K."/>
            <person name="Sherman L.A."/>
            <person name="Smith R.D."/>
            <person name="Wilson R.K."/>
            <person name="Pakrasi H.B."/>
        </authorList>
    </citation>
    <scope>NUCLEOTIDE SEQUENCE [LARGE SCALE GENOMIC DNA]</scope>
    <source>
        <strain evidence="2">ATCC 51142 / BH68</strain>
    </source>
</reference>
<keyword evidence="2" id="KW-1185">Reference proteome</keyword>
<organism evidence="1 2">
    <name type="scientific">Crocosphaera subtropica (strain ATCC 51142 / BH68)</name>
    <name type="common">Cyanothece sp. (strain ATCC 51142)</name>
    <dbReference type="NCBI Taxonomy" id="43989"/>
    <lineage>
        <taxon>Bacteria</taxon>
        <taxon>Bacillati</taxon>
        <taxon>Cyanobacteriota</taxon>
        <taxon>Cyanophyceae</taxon>
        <taxon>Oscillatoriophycideae</taxon>
        <taxon>Chroococcales</taxon>
        <taxon>Aphanothecaceae</taxon>
        <taxon>Crocosphaera</taxon>
        <taxon>Crocosphaera subtropica</taxon>
    </lineage>
</organism>
<protein>
    <submittedName>
        <fullName evidence="1">Uncharacterized protein</fullName>
    </submittedName>
</protein>
<dbReference type="STRING" id="43989.cce_5077"/>
<evidence type="ECO:0000313" key="1">
    <source>
        <dbReference type="EMBL" id="ACB54423.1"/>
    </source>
</evidence>
<dbReference type="EMBL" id="CP000807">
    <property type="protein sequence ID" value="ACB54423.1"/>
    <property type="molecule type" value="Genomic_DNA"/>
</dbReference>